<evidence type="ECO:0000256" key="6">
    <source>
        <dbReference type="ARBA" id="ARBA00022691"/>
    </source>
</evidence>
<dbReference type="Pfam" id="PF23004">
    <property type="entry name" value="PHDvar_NSD"/>
    <property type="match status" value="1"/>
</dbReference>
<dbReference type="InterPro" id="IPR000313">
    <property type="entry name" value="PWWP_dom"/>
</dbReference>
<evidence type="ECO:0000256" key="7">
    <source>
        <dbReference type="ARBA" id="ARBA00022723"/>
    </source>
</evidence>
<dbReference type="Pfam" id="PF00855">
    <property type="entry name" value="PWWP"/>
    <property type="match status" value="2"/>
</dbReference>
<dbReference type="GO" id="GO:0005634">
    <property type="term" value="C:nucleus"/>
    <property type="evidence" value="ECO:0007669"/>
    <property type="project" value="UniProtKB-SubCell"/>
</dbReference>
<feature type="compositionally biased region" description="Basic and acidic residues" evidence="12">
    <location>
        <begin position="181"/>
        <end position="201"/>
    </location>
</feature>
<evidence type="ECO:0000256" key="1">
    <source>
        <dbReference type="ARBA" id="ARBA00004123"/>
    </source>
</evidence>
<evidence type="ECO:0008006" key="17">
    <source>
        <dbReference type="Google" id="ProtNLM"/>
    </source>
</evidence>
<evidence type="ECO:0000256" key="3">
    <source>
        <dbReference type="ARBA" id="ARBA00022454"/>
    </source>
</evidence>
<protein>
    <recommendedName>
        <fullName evidence="17">PWWP domain-containing protein</fullName>
    </recommendedName>
</protein>
<dbReference type="PROSITE" id="PS51215">
    <property type="entry name" value="AWS"/>
    <property type="match status" value="1"/>
</dbReference>
<dbReference type="InterPro" id="IPR013083">
    <property type="entry name" value="Znf_RING/FYVE/PHD"/>
</dbReference>
<evidence type="ECO:0000256" key="10">
    <source>
        <dbReference type="ARBA" id="ARBA00022833"/>
    </source>
</evidence>
<organism evidence="15 16">
    <name type="scientific">Macrostomum lignano</name>
    <dbReference type="NCBI Taxonomy" id="282301"/>
    <lineage>
        <taxon>Eukaryota</taxon>
        <taxon>Metazoa</taxon>
        <taxon>Spiralia</taxon>
        <taxon>Lophotrochozoa</taxon>
        <taxon>Platyhelminthes</taxon>
        <taxon>Rhabditophora</taxon>
        <taxon>Macrostomorpha</taxon>
        <taxon>Macrostomida</taxon>
        <taxon>Macrostomidae</taxon>
        <taxon>Macrostomum</taxon>
    </lineage>
</organism>
<keyword evidence="5" id="KW-0808">Transferase</keyword>
<dbReference type="Proteomes" id="UP000215902">
    <property type="component" value="Unassembled WGS sequence"/>
</dbReference>
<feature type="compositionally biased region" description="Polar residues" evidence="12">
    <location>
        <begin position="169"/>
        <end position="179"/>
    </location>
</feature>
<feature type="domain" description="PWWP" evidence="13">
    <location>
        <begin position="40"/>
        <end position="105"/>
    </location>
</feature>
<dbReference type="EMBL" id="NIVC01001486">
    <property type="protein sequence ID" value="PAA67377.1"/>
    <property type="molecule type" value="Genomic_DNA"/>
</dbReference>
<sequence>SPVEMSLSNKSLIATQPHPDSLADFSIPEPQSLPGQRYRLGDMLWAKVGSHPYWPCMVYFGPESNTICKPHSKAGTRYAYHVQFFGPLVERAWVPDNANLLPFHGKAAFDEYVEEQGWRTKAARAQFEVRPRIQPVWEASWREAEEALKLPHLERMYRFGRVYYDDSTSKTSNSGTPSENPAKKDAHSDKRAGRTRVVKEDSDSDWSETSHRQQQQCRAATSSSKKRHWTAAVVKPSAPVQRTSAVSQQEVRAQADNQEAPNSIDSDSDSSSSSSSRDDDGSQKSSTTGSAIRFQFQRLKPPPPLGPSAKRRPDSMQLAVCGRCEEPSNPAGPPGTLAACQGVCARLFHQDCLLRRQPKLLCDNCCRPDQPGGLCGLCDRPVAMATVAMGPDRRAVCQTCSRVYHGGCLDDLLDAARAAGLSSGASHRLLARWEADSLIACPRHACRSCVLDGCSAGQAAVGVQVSCVRCPAAYHSSPRCVPAGSHFLTPACIICPDHLLSDSSKRRSSCSATATRHVNTSWCFACLRSGGLSGCQRCPASYHIACLPDSPSAAPAAAPFTCTPCRLSWQPRCGDIVWVKVGPFRWWPCEILLAQHAPENIQRLGRQLGTFPVRFFGTDEYYWVSLARLFPFKDGDLGESAAAAAGSAGTETAELMDKFNEGVALAQEAWRLRDRDRQDARRLLGELSAVPQPVSADFDQPQPAAPASQEPQLQQAEASASSLMAKCDCQRRGRHCGELDGCANRLAGIECHPAACGPGCLNQRLSRPANQRSELAVFKRPRLDAGGGASWAVGLAPSGCPGGRLSAGQPLPCDLPGDPVEPLEARRRLRLLLRSGAPAASVRPLMLRLDWRRLLDVGGLAARLAAPPAACRRPRRANARFERRSTAGGAGDLRCGLFAVGCGVSPGEELVVDWDGAACDRGAADGEGDAGHAAEECPDFWTSPQCSACEQPIPTCQQGGQQPQLHIRCLECGSRFHAECARLLAAVESVADAALDNFYCDGCLLSC</sequence>
<proteinExistence type="predicted"/>
<comment type="caution">
    <text evidence="15">The sequence shown here is derived from an EMBL/GenBank/DDBJ whole genome shotgun (WGS) entry which is preliminary data.</text>
</comment>
<dbReference type="PANTHER" id="PTHR22884">
    <property type="entry name" value="SET DOMAIN PROTEINS"/>
    <property type="match status" value="1"/>
</dbReference>
<dbReference type="SUPFAM" id="SSF63748">
    <property type="entry name" value="Tudor/PWWP/MBT"/>
    <property type="match status" value="2"/>
</dbReference>
<evidence type="ECO:0000256" key="8">
    <source>
        <dbReference type="ARBA" id="ARBA00022737"/>
    </source>
</evidence>
<feature type="compositionally biased region" description="Polar residues" evidence="12">
    <location>
        <begin position="212"/>
        <end position="223"/>
    </location>
</feature>
<dbReference type="GO" id="GO:0008270">
    <property type="term" value="F:zinc ion binding"/>
    <property type="evidence" value="ECO:0007669"/>
    <property type="project" value="UniProtKB-KW"/>
</dbReference>
<evidence type="ECO:0000313" key="16">
    <source>
        <dbReference type="Proteomes" id="UP000215902"/>
    </source>
</evidence>
<keyword evidence="11" id="KW-0539">Nucleus</keyword>
<dbReference type="PROSITE" id="PS50812">
    <property type="entry name" value="PWWP"/>
    <property type="match status" value="2"/>
</dbReference>
<keyword evidence="6" id="KW-0949">S-adenosyl-L-methionine</keyword>
<keyword evidence="10" id="KW-0862">Zinc</keyword>
<reference evidence="15 16" key="1">
    <citation type="submission" date="2017-06" db="EMBL/GenBank/DDBJ databases">
        <title>A platform for efficient transgenesis in Macrostomum lignano, a flatworm model organism for stem cell research.</title>
        <authorList>
            <person name="Berezikov E."/>
        </authorList>
    </citation>
    <scope>NUCLEOTIDE SEQUENCE [LARGE SCALE GENOMIC DNA]</scope>
    <source>
        <strain evidence="15">DV1</strain>
        <tissue evidence="15">Whole organism</tissue>
    </source>
</reference>
<dbReference type="SMART" id="SM00249">
    <property type="entry name" value="PHD"/>
    <property type="match status" value="4"/>
</dbReference>
<dbReference type="InterPro" id="IPR055197">
    <property type="entry name" value="PHDvar_NSD"/>
</dbReference>
<keyword evidence="4" id="KW-0489">Methyltransferase</keyword>
<name>A0A267F2H1_9PLAT</name>
<feature type="compositionally biased region" description="Polar residues" evidence="12">
    <location>
        <begin position="240"/>
        <end position="261"/>
    </location>
</feature>
<dbReference type="OrthoDB" id="422362at2759"/>
<dbReference type="CDD" id="cd05838">
    <property type="entry name" value="PWWP_NSD_rpt2"/>
    <property type="match status" value="1"/>
</dbReference>
<comment type="subcellular location">
    <subcellularLocation>
        <location evidence="2">Chromosome</location>
    </subcellularLocation>
    <subcellularLocation>
        <location evidence="1">Nucleus</location>
    </subcellularLocation>
</comment>
<feature type="non-terminal residue" evidence="15">
    <location>
        <position position="1"/>
    </location>
</feature>
<keyword evidence="7" id="KW-0479">Metal-binding</keyword>
<dbReference type="AlphaFoldDB" id="A0A267F2H1"/>
<feature type="domain" description="PWWP" evidence="13">
    <location>
        <begin position="573"/>
        <end position="635"/>
    </location>
</feature>
<dbReference type="Gene3D" id="2.170.270.10">
    <property type="entry name" value="SET domain"/>
    <property type="match status" value="1"/>
</dbReference>
<dbReference type="GO" id="GO:0005694">
    <property type="term" value="C:chromosome"/>
    <property type="evidence" value="ECO:0007669"/>
    <property type="project" value="UniProtKB-SubCell"/>
</dbReference>
<keyword evidence="8" id="KW-0677">Repeat</keyword>
<evidence type="ECO:0000259" key="13">
    <source>
        <dbReference type="PROSITE" id="PS50812"/>
    </source>
</evidence>
<dbReference type="InterPro" id="IPR011011">
    <property type="entry name" value="Znf_FYVE_PHD"/>
</dbReference>
<keyword evidence="3" id="KW-0158">Chromosome</keyword>
<feature type="region of interest" description="Disordered" evidence="12">
    <location>
        <begin position="692"/>
        <end position="717"/>
    </location>
</feature>
<accession>A0A267F2H1</accession>
<dbReference type="GO" id="GO:0032259">
    <property type="term" value="P:methylation"/>
    <property type="evidence" value="ECO:0007669"/>
    <property type="project" value="UniProtKB-KW"/>
</dbReference>
<dbReference type="Gene3D" id="2.30.30.140">
    <property type="match status" value="2"/>
</dbReference>
<evidence type="ECO:0000259" key="14">
    <source>
        <dbReference type="PROSITE" id="PS51215"/>
    </source>
</evidence>
<dbReference type="SMART" id="SM00293">
    <property type="entry name" value="PWWP"/>
    <property type="match status" value="2"/>
</dbReference>
<dbReference type="InterPro" id="IPR006560">
    <property type="entry name" value="AWS_dom"/>
</dbReference>
<dbReference type="CDD" id="cd15566">
    <property type="entry name" value="PHD3_NSD"/>
    <property type="match status" value="1"/>
</dbReference>
<dbReference type="SUPFAM" id="SSF57903">
    <property type="entry name" value="FYVE/PHD zinc finger"/>
    <property type="match status" value="1"/>
</dbReference>
<feature type="compositionally biased region" description="Low complexity" evidence="12">
    <location>
        <begin position="263"/>
        <end position="275"/>
    </location>
</feature>
<dbReference type="Gene3D" id="3.30.40.10">
    <property type="entry name" value="Zinc/RING finger domain, C3HC4 (zinc finger)"/>
    <property type="match status" value="1"/>
</dbReference>
<feature type="region of interest" description="Disordered" evidence="12">
    <location>
        <begin position="166"/>
        <end position="313"/>
    </location>
</feature>
<evidence type="ECO:0000256" key="2">
    <source>
        <dbReference type="ARBA" id="ARBA00004286"/>
    </source>
</evidence>
<dbReference type="InterPro" id="IPR050777">
    <property type="entry name" value="SET2_Histone-Lys_MeTrsfase"/>
</dbReference>
<evidence type="ECO:0000256" key="5">
    <source>
        <dbReference type="ARBA" id="ARBA00022679"/>
    </source>
</evidence>
<evidence type="ECO:0000256" key="12">
    <source>
        <dbReference type="SAM" id="MobiDB-lite"/>
    </source>
</evidence>
<evidence type="ECO:0000256" key="4">
    <source>
        <dbReference type="ARBA" id="ARBA00022603"/>
    </source>
</evidence>
<dbReference type="InterPro" id="IPR001965">
    <property type="entry name" value="Znf_PHD"/>
</dbReference>
<feature type="compositionally biased region" description="Low complexity" evidence="12">
    <location>
        <begin position="700"/>
        <end position="717"/>
    </location>
</feature>
<evidence type="ECO:0000313" key="15">
    <source>
        <dbReference type="EMBL" id="PAA67377.1"/>
    </source>
</evidence>
<feature type="domain" description="AWS" evidence="14">
    <location>
        <begin position="722"/>
        <end position="769"/>
    </location>
</feature>
<dbReference type="CDD" id="cd20144">
    <property type="entry name" value="PWWP_NSD_rpt1"/>
    <property type="match status" value="1"/>
</dbReference>
<evidence type="ECO:0000256" key="9">
    <source>
        <dbReference type="ARBA" id="ARBA00022771"/>
    </source>
</evidence>
<dbReference type="InterPro" id="IPR046341">
    <property type="entry name" value="SET_dom_sf"/>
</dbReference>
<dbReference type="GO" id="GO:0042054">
    <property type="term" value="F:histone methyltransferase activity"/>
    <property type="evidence" value="ECO:0007669"/>
    <property type="project" value="InterPro"/>
</dbReference>
<gene>
    <name evidence="15" type="ORF">BOX15_Mlig028383g1</name>
</gene>
<keyword evidence="9" id="KW-0863">Zinc-finger</keyword>
<evidence type="ECO:0000256" key="11">
    <source>
        <dbReference type="ARBA" id="ARBA00023242"/>
    </source>
</evidence>
<keyword evidence="16" id="KW-1185">Reference proteome</keyword>
<dbReference type="STRING" id="282301.A0A267F2H1"/>